<sequence>MKTFQCRCQNTLFFDNTQCIQCQREVGWCPRCDRISPLIPIERAENCYRCGHGDCQAELQKCHNYVTYCVCNRCLTPDSASDSHGLCDYCRYNVTIPDLSVAGNLEKWRRIEAAKRRLLYTLELLNLPLSHNSAAWGPPLEFAFKGDIILRDSSWRKLGTGERVYTGHADGTITLNIQEADPVEREKLRVDMNESHRTLIGHFHHEIGHYYWQVLVTGDWIETFKTLFGDHQNPTYSEALNRYYAQSSPPQGWEDHYISAYATMHPWEDFAETFGTYLDMVTVLDTAHHVDLQYGLDVQTCSFAEMIQQYKKLGIILNELNRTLGLLDFVPEVFSRPVAMKLEFIHDLLRSVNYEDK</sequence>
<dbReference type="RefSeq" id="WP_166283644.1">
    <property type="nucleotide sequence ID" value="NZ_JTHE03000119.1"/>
</dbReference>
<gene>
    <name evidence="2" type="ORF">QQ91_0020870</name>
</gene>
<dbReference type="AlphaFoldDB" id="A0ABD4TB21"/>
<dbReference type="PIRSF" id="PIRSF012641">
    <property type="entry name" value="UCP012641"/>
    <property type="match status" value="1"/>
</dbReference>
<accession>A0ABD4TB21</accession>
<keyword evidence="3" id="KW-1185">Reference proteome</keyword>
<dbReference type="Proteomes" id="UP000031561">
    <property type="component" value="Unassembled WGS sequence"/>
</dbReference>
<evidence type="ECO:0000259" key="1">
    <source>
        <dbReference type="Pfam" id="PF10005"/>
    </source>
</evidence>
<name>A0ABD4TB21_9CYAN</name>
<comment type="caution">
    <text evidence="2">The sequence shown here is derived from an EMBL/GenBank/DDBJ whole genome shotgun (WGS) entry which is preliminary data.</text>
</comment>
<feature type="domain" description="Zinc-ribbon" evidence="1">
    <location>
        <begin position="4"/>
        <end position="100"/>
    </location>
</feature>
<evidence type="ECO:0000313" key="3">
    <source>
        <dbReference type="Proteomes" id="UP000031561"/>
    </source>
</evidence>
<proteinExistence type="predicted"/>
<dbReference type="EMBL" id="JTHE03000119">
    <property type="protein sequence ID" value="MCM1985272.1"/>
    <property type="molecule type" value="Genomic_DNA"/>
</dbReference>
<keyword evidence="2" id="KW-0614">Plasmid</keyword>
<evidence type="ECO:0000313" key="2">
    <source>
        <dbReference type="EMBL" id="MCM1985272.1"/>
    </source>
</evidence>
<geneLocation type="plasmid" evidence="2">
    <name>unnamed9</name>
</geneLocation>
<dbReference type="Pfam" id="PF15887">
    <property type="entry name" value="Peptidase_Mx"/>
    <property type="match status" value="1"/>
</dbReference>
<dbReference type="Pfam" id="PF10005">
    <property type="entry name" value="Zn_ribbon_DZR_6"/>
    <property type="match status" value="1"/>
</dbReference>
<protein>
    <submittedName>
        <fullName evidence="2">Zinc-binding metallopeptidase</fullName>
    </submittedName>
</protein>
<reference evidence="2 3" key="1">
    <citation type="journal article" date="2015" name="Genome Announc.">
        <title>Draft Genome Sequence of Filamentous Marine Cyanobacterium Lyngbya confervoides Strain BDU141951.</title>
        <authorList>
            <person name="Chandrababunaidu M.M."/>
            <person name="Sen D."/>
            <person name="Tripathy S."/>
        </authorList>
    </citation>
    <scope>NUCLEOTIDE SEQUENCE [LARGE SCALE GENOMIC DNA]</scope>
    <source>
        <strain evidence="2 3">BDU141951</strain>
    </source>
</reference>
<organism evidence="2 3">
    <name type="scientific">Lyngbya confervoides BDU141951</name>
    <dbReference type="NCBI Taxonomy" id="1574623"/>
    <lineage>
        <taxon>Bacteria</taxon>
        <taxon>Bacillati</taxon>
        <taxon>Cyanobacteriota</taxon>
        <taxon>Cyanophyceae</taxon>
        <taxon>Oscillatoriophycideae</taxon>
        <taxon>Oscillatoriales</taxon>
        <taxon>Microcoleaceae</taxon>
        <taxon>Lyngbya</taxon>
    </lineage>
</organism>
<dbReference type="InterPro" id="IPR011201">
    <property type="entry name" value="Zinc-ribbon_6_bact"/>
</dbReference>
<dbReference type="Gene3D" id="3.40.390.70">
    <property type="match status" value="1"/>
</dbReference>
<dbReference type="InterPro" id="IPR031321">
    <property type="entry name" value="UCP012641"/>
</dbReference>